<dbReference type="AlphaFoldDB" id="A0A9E6XW19"/>
<dbReference type="GO" id="GO:0000976">
    <property type="term" value="F:transcription cis-regulatory region binding"/>
    <property type="evidence" value="ECO:0007669"/>
    <property type="project" value="TreeGrafter"/>
</dbReference>
<feature type="DNA-binding region" description="H-T-H motif" evidence="2">
    <location>
        <begin position="35"/>
        <end position="54"/>
    </location>
</feature>
<sequence length="184" mass="20340">MSTATRTLSTAEERREAVLQAAEKAFAARGYHGTPTTEIAKAAGISQAYLFRLFPTKRELFVALVDRCYERTVATFAEAADRAAAADDGTSPLAAMGAAYGELLRNRDALLLQLQTHAAADDPEVREAVRRGFRRLYELVARRSEATDAELQTWFAHGMLMNVVAAMRADELDEPWARALTCWD</sequence>
<gene>
    <name evidence="4" type="ORF">DSM104329_01885</name>
</gene>
<evidence type="ECO:0000256" key="2">
    <source>
        <dbReference type="PROSITE-ProRule" id="PRU00335"/>
    </source>
</evidence>
<dbReference type="PANTHER" id="PTHR30055">
    <property type="entry name" value="HTH-TYPE TRANSCRIPTIONAL REGULATOR RUTR"/>
    <property type="match status" value="1"/>
</dbReference>
<organism evidence="4 5">
    <name type="scientific">Capillimicrobium parvum</name>
    <dbReference type="NCBI Taxonomy" id="2884022"/>
    <lineage>
        <taxon>Bacteria</taxon>
        <taxon>Bacillati</taxon>
        <taxon>Actinomycetota</taxon>
        <taxon>Thermoleophilia</taxon>
        <taxon>Solirubrobacterales</taxon>
        <taxon>Capillimicrobiaceae</taxon>
        <taxon>Capillimicrobium</taxon>
    </lineage>
</organism>
<evidence type="ECO:0000256" key="1">
    <source>
        <dbReference type="ARBA" id="ARBA00023125"/>
    </source>
</evidence>
<dbReference type="InterPro" id="IPR050109">
    <property type="entry name" value="HTH-type_TetR-like_transc_reg"/>
</dbReference>
<dbReference type="Gene3D" id="1.10.357.10">
    <property type="entry name" value="Tetracycline Repressor, domain 2"/>
    <property type="match status" value="1"/>
</dbReference>
<dbReference type="Proteomes" id="UP001162834">
    <property type="component" value="Chromosome"/>
</dbReference>
<evidence type="ECO:0000313" key="5">
    <source>
        <dbReference type="Proteomes" id="UP001162834"/>
    </source>
</evidence>
<dbReference type="Pfam" id="PF00440">
    <property type="entry name" value="TetR_N"/>
    <property type="match status" value="1"/>
</dbReference>
<dbReference type="EMBL" id="CP087164">
    <property type="protein sequence ID" value="UGS35495.1"/>
    <property type="molecule type" value="Genomic_DNA"/>
</dbReference>
<dbReference type="KEGG" id="sbae:DSM104329_01885"/>
<dbReference type="InterPro" id="IPR001647">
    <property type="entry name" value="HTH_TetR"/>
</dbReference>
<dbReference type="RefSeq" id="WP_259315181.1">
    <property type="nucleotide sequence ID" value="NZ_CP087164.1"/>
</dbReference>
<dbReference type="PANTHER" id="PTHR30055:SF146">
    <property type="entry name" value="HTH-TYPE TRANSCRIPTIONAL DUAL REGULATOR CECR"/>
    <property type="match status" value="1"/>
</dbReference>
<dbReference type="GO" id="GO:0003700">
    <property type="term" value="F:DNA-binding transcription factor activity"/>
    <property type="evidence" value="ECO:0007669"/>
    <property type="project" value="TreeGrafter"/>
</dbReference>
<proteinExistence type="predicted"/>
<protein>
    <recommendedName>
        <fullName evidence="3">HTH tetR-type domain-containing protein</fullName>
    </recommendedName>
</protein>
<accession>A0A9E6XW19</accession>
<dbReference type="SUPFAM" id="SSF46689">
    <property type="entry name" value="Homeodomain-like"/>
    <property type="match status" value="1"/>
</dbReference>
<name>A0A9E6XW19_9ACTN</name>
<dbReference type="PROSITE" id="PS50977">
    <property type="entry name" value="HTH_TETR_2"/>
    <property type="match status" value="1"/>
</dbReference>
<dbReference type="PRINTS" id="PR00455">
    <property type="entry name" value="HTHTETR"/>
</dbReference>
<keyword evidence="1 2" id="KW-0238">DNA-binding</keyword>
<feature type="domain" description="HTH tetR-type" evidence="3">
    <location>
        <begin position="12"/>
        <end position="72"/>
    </location>
</feature>
<evidence type="ECO:0000313" key="4">
    <source>
        <dbReference type="EMBL" id="UGS35495.1"/>
    </source>
</evidence>
<reference evidence="4" key="1">
    <citation type="journal article" date="2022" name="Int. J. Syst. Evol. Microbiol.">
        <title>Pseudomonas aegrilactucae sp. nov. and Pseudomonas morbosilactucae sp. nov., pathogens causing bacterial rot of lettuce in Japan.</title>
        <authorList>
            <person name="Sawada H."/>
            <person name="Fujikawa T."/>
            <person name="Satou M."/>
        </authorList>
    </citation>
    <scope>NUCLEOTIDE SEQUENCE</scope>
    <source>
        <strain evidence="4">0166_1</strain>
    </source>
</reference>
<keyword evidence="5" id="KW-1185">Reference proteome</keyword>
<dbReference type="InterPro" id="IPR009057">
    <property type="entry name" value="Homeodomain-like_sf"/>
</dbReference>
<evidence type="ECO:0000259" key="3">
    <source>
        <dbReference type="PROSITE" id="PS50977"/>
    </source>
</evidence>